<evidence type="ECO:0000313" key="3">
    <source>
        <dbReference type="Proteomes" id="UP000297777"/>
    </source>
</evidence>
<sequence>MKTSKQSPSSKHPVSAASSIINMSFRDRLKECASKLHVGRDESTAFKTAILFLDLMAAHENEKLTYRTLEEEGKIFDRTPSSKEPEIKKLENYLSTLNSSFPRYWAVKLQLTYLGHKDKCQMVHKQRAISEGNAKSSDLEVVYDSILDKWSKNWKAIVLELDLITVDGIEKYPCRLAFRIIANNRRPEDVMFTERLKDYHQIRRVSTDQANVDGSKFAFGDIDFEEVECIATRIWGSEISRQAVHIVPSRISTTEMNLMFVARRAKNSLLGTYDYKNGLILEKQIADAWEACQICIVPCFDTDLMFSIWEFRVMDSNLLKCSHLELNCLFQNIHGCPAEVGSIPRIDCLQFHWFLCLAISKNKNFDQQRIEEELIYGKQAWSAIDSTVRVRRDLISLLSDAVGRDLPLEITNWNVYNDRLSNWPEIQELMSRICDVPDATPKLEGGGSEH</sequence>
<proteinExistence type="predicted"/>
<evidence type="ECO:0000313" key="2">
    <source>
        <dbReference type="EMBL" id="TGO15944.1"/>
    </source>
</evidence>
<dbReference type="AlphaFoldDB" id="A0A4Z1EU51"/>
<keyword evidence="3" id="KW-1185">Reference proteome</keyword>
<accession>A0A4Z1EU51</accession>
<dbReference type="Pfam" id="PF13391">
    <property type="entry name" value="HNH_2"/>
    <property type="match status" value="1"/>
</dbReference>
<gene>
    <name evidence="2" type="ORF">BTUL_0034g00680</name>
</gene>
<evidence type="ECO:0000259" key="1">
    <source>
        <dbReference type="Pfam" id="PF13391"/>
    </source>
</evidence>
<dbReference type="InterPro" id="IPR003615">
    <property type="entry name" value="HNH_nuc"/>
</dbReference>
<organism evidence="2 3">
    <name type="scientific">Botrytis tulipae</name>
    <dbReference type="NCBI Taxonomy" id="87230"/>
    <lineage>
        <taxon>Eukaryota</taxon>
        <taxon>Fungi</taxon>
        <taxon>Dikarya</taxon>
        <taxon>Ascomycota</taxon>
        <taxon>Pezizomycotina</taxon>
        <taxon>Leotiomycetes</taxon>
        <taxon>Helotiales</taxon>
        <taxon>Sclerotiniaceae</taxon>
        <taxon>Botrytis</taxon>
    </lineage>
</organism>
<protein>
    <recommendedName>
        <fullName evidence="1">HNH nuclease domain-containing protein</fullName>
    </recommendedName>
</protein>
<feature type="domain" description="HNH nuclease" evidence="1">
    <location>
        <begin position="229"/>
        <end position="297"/>
    </location>
</feature>
<dbReference type="Proteomes" id="UP000297777">
    <property type="component" value="Unassembled WGS sequence"/>
</dbReference>
<dbReference type="OrthoDB" id="5386595at2759"/>
<dbReference type="EMBL" id="PQXH01000034">
    <property type="protein sequence ID" value="TGO15944.1"/>
    <property type="molecule type" value="Genomic_DNA"/>
</dbReference>
<reference evidence="2 3" key="1">
    <citation type="submission" date="2017-12" db="EMBL/GenBank/DDBJ databases">
        <title>Comparative genomics of Botrytis spp.</title>
        <authorList>
            <person name="Valero-Jimenez C.A."/>
            <person name="Tapia P."/>
            <person name="Veloso J."/>
            <person name="Silva-Moreno E."/>
            <person name="Staats M."/>
            <person name="Valdes J.H."/>
            <person name="Van Kan J.A.L."/>
        </authorList>
    </citation>
    <scope>NUCLEOTIDE SEQUENCE [LARGE SCALE GENOMIC DNA]</scope>
    <source>
        <strain evidence="2 3">Bt9001</strain>
    </source>
</reference>
<comment type="caution">
    <text evidence="2">The sequence shown here is derived from an EMBL/GenBank/DDBJ whole genome shotgun (WGS) entry which is preliminary data.</text>
</comment>
<name>A0A4Z1EU51_9HELO</name>